<keyword evidence="2 7" id="KW-0378">Hydrolase</keyword>
<evidence type="ECO:0000313" key="7">
    <source>
        <dbReference type="EMBL" id="SLM88245.1"/>
    </source>
</evidence>
<dbReference type="SMART" id="SM00796">
    <property type="entry name" value="AHS1"/>
    <property type="match status" value="1"/>
</dbReference>
<protein>
    <submittedName>
        <fullName evidence="7">Allophanate hydrolase 2 subunit 1</fullName>
        <ecNumber evidence="7">3.5.1.54</ecNumber>
    </submittedName>
</protein>
<evidence type="ECO:0000256" key="1">
    <source>
        <dbReference type="ARBA" id="ARBA00022741"/>
    </source>
</evidence>
<evidence type="ECO:0000256" key="2">
    <source>
        <dbReference type="ARBA" id="ARBA00022801"/>
    </source>
</evidence>
<sequence>MAWQSALQSDPLDGQLEVVGAARTVLVRFDSAAAAEAAVASLLALTPAQAGIAAPREHTLDVLYDGDDLAETSRLLDMSPDALVDAHTATVWQAAFGGFAPGFAYCTAISGPAADEPLWDVPRLAEPRTAVPPGAVGLAGAFSAAYPRRSPGGWRLIGRTDAVLWAGESERPALLTPGDRVRYRAVRAFARTVDPDRPRPESGESPDEVHAADGDSDTGTGDTGQDEIGPGDTGQDEIGPGDTGHGDTSPGDTDSAPRTRTVLRVDDPGLLTLIEDAGRPGHGALGVSPSGAADLASAEAANTAVGNPPGAPVLEVAGTARLTCVADVVVAVAGAACGTTVAPQLLRAGDTLGLDPAPDLARSYLAVRGGVSAAHEVGSASADVLAGLGPDPLFAGAEVAVPVRGPAASVGYGTQNPARVRRDEQRAAASAAQPSAGERATQEEGSAGSDAAGPDAVVLRAVAGPRDDWFADEEFARFAAMRWVVGEQSNRVGTRLEPADGAAALTRRRDGELASEGTVTGAVQVPPSGTPVVFGPDRPVTGGYPVIATVLADDLDVLAQLTPGSSVRFDVVEGPARV</sequence>
<reference evidence="8" key="1">
    <citation type="submission" date="2017-02" db="EMBL/GenBank/DDBJ databases">
        <authorList>
            <person name="Dridi B."/>
        </authorList>
    </citation>
    <scope>NUCLEOTIDE SEQUENCE [LARGE SCALE GENOMIC DNA]</scope>
    <source>
        <strain evidence="8">B Co 03.10</strain>
    </source>
</reference>
<dbReference type="EC" id="3.5.1.54" evidence="7"/>
<gene>
    <name evidence="7" type="ORF">FM105_00055</name>
</gene>
<organism evidence="7 8">
    <name type="scientific">Brevibacterium yomogidense</name>
    <dbReference type="NCBI Taxonomy" id="946573"/>
    <lineage>
        <taxon>Bacteria</taxon>
        <taxon>Bacillati</taxon>
        <taxon>Actinomycetota</taxon>
        <taxon>Actinomycetes</taxon>
        <taxon>Micrococcales</taxon>
        <taxon>Brevibacteriaceae</taxon>
        <taxon>Brevibacterium</taxon>
    </lineage>
</organism>
<dbReference type="Pfam" id="PF02682">
    <property type="entry name" value="CT_C_D"/>
    <property type="match status" value="1"/>
</dbReference>
<dbReference type="Pfam" id="PF02626">
    <property type="entry name" value="CT_A_B"/>
    <property type="match status" value="1"/>
</dbReference>
<dbReference type="AlphaFoldDB" id="A0A1X6WVA6"/>
<dbReference type="InterPro" id="IPR029000">
    <property type="entry name" value="Cyclophilin-like_dom_sf"/>
</dbReference>
<keyword evidence="8" id="KW-1185">Reference proteome</keyword>
<proteinExistence type="predicted"/>
<feature type="compositionally biased region" description="Low complexity" evidence="4">
    <location>
        <begin position="427"/>
        <end position="452"/>
    </location>
</feature>
<dbReference type="Proteomes" id="UP000196581">
    <property type="component" value="Unassembled WGS sequence"/>
</dbReference>
<feature type="region of interest" description="Disordered" evidence="4">
    <location>
        <begin position="192"/>
        <end position="264"/>
    </location>
</feature>
<dbReference type="GO" id="GO:0005524">
    <property type="term" value="F:ATP binding"/>
    <property type="evidence" value="ECO:0007669"/>
    <property type="project" value="UniProtKB-KW"/>
</dbReference>
<dbReference type="SUPFAM" id="SSF50891">
    <property type="entry name" value="Cyclophilin-like"/>
    <property type="match status" value="2"/>
</dbReference>
<evidence type="ECO:0000259" key="6">
    <source>
        <dbReference type="SMART" id="SM00797"/>
    </source>
</evidence>
<evidence type="ECO:0000256" key="4">
    <source>
        <dbReference type="SAM" id="MobiDB-lite"/>
    </source>
</evidence>
<dbReference type="InterPro" id="IPR003833">
    <property type="entry name" value="CT_C_D"/>
</dbReference>
<keyword evidence="3" id="KW-0067">ATP-binding</keyword>
<dbReference type="PANTHER" id="PTHR43309">
    <property type="entry name" value="5-OXOPROLINASE SUBUNIT C"/>
    <property type="match status" value="1"/>
</dbReference>
<dbReference type="EMBL" id="FWFF01000001">
    <property type="protein sequence ID" value="SLM88245.1"/>
    <property type="molecule type" value="Genomic_DNA"/>
</dbReference>
<feature type="domain" description="Carboxyltransferase" evidence="6">
    <location>
        <begin position="284"/>
        <end position="577"/>
    </location>
</feature>
<feature type="compositionally biased region" description="Basic and acidic residues" evidence="4">
    <location>
        <begin position="193"/>
        <end position="213"/>
    </location>
</feature>
<dbReference type="SMART" id="SM00797">
    <property type="entry name" value="AHS2"/>
    <property type="match status" value="1"/>
</dbReference>
<evidence type="ECO:0000256" key="3">
    <source>
        <dbReference type="ARBA" id="ARBA00022840"/>
    </source>
</evidence>
<feature type="domain" description="Carboxyltransferase" evidence="5">
    <location>
        <begin position="1"/>
        <end position="175"/>
    </location>
</feature>
<keyword evidence="1" id="KW-0547">Nucleotide-binding</keyword>
<name>A0A1X6WVA6_9MICO</name>
<evidence type="ECO:0000313" key="8">
    <source>
        <dbReference type="Proteomes" id="UP000196581"/>
    </source>
</evidence>
<accession>A0A1X6WVA6</accession>
<dbReference type="InterPro" id="IPR003778">
    <property type="entry name" value="CT_A_B"/>
</dbReference>
<evidence type="ECO:0000259" key="5">
    <source>
        <dbReference type="SMART" id="SM00796"/>
    </source>
</evidence>
<dbReference type="Gene3D" id="3.30.1360.40">
    <property type="match status" value="1"/>
</dbReference>
<dbReference type="GO" id="GO:0004039">
    <property type="term" value="F:allophanate hydrolase activity"/>
    <property type="evidence" value="ECO:0007669"/>
    <property type="project" value="UniProtKB-EC"/>
</dbReference>
<dbReference type="PANTHER" id="PTHR43309:SF3">
    <property type="entry name" value="5-OXOPROLINASE SUBUNIT C"/>
    <property type="match status" value="1"/>
</dbReference>
<dbReference type="InterPro" id="IPR052708">
    <property type="entry name" value="PxpC"/>
</dbReference>
<feature type="region of interest" description="Disordered" evidence="4">
    <location>
        <begin position="410"/>
        <end position="452"/>
    </location>
</feature>
<dbReference type="Gene3D" id="2.40.100.10">
    <property type="entry name" value="Cyclophilin-like"/>
    <property type="match status" value="2"/>
</dbReference>